<keyword evidence="4" id="KW-1133">Transmembrane helix</keyword>
<keyword evidence="2 8" id="KW-0808">Transferase</keyword>
<gene>
    <name evidence="8" type="ORF">F0415_05505</name>
</gene>
<evidence type="ECO:0000313" key="8">
    <source>
        <dbReference type="EMBL" id="KAA2285372.1"/>
    </source>
</evidence>
<keyword evidence="7" id="KW-0325">Glycoprotein</keyword>
<dbReference type="GO" id="GO:0016051">
    <property type="term" value="P:carbohydrate biosynthetic process"/>
    <property type="evidence" value="ECO:0007669"/>
    <property type="project" value="InterPro"/>
</dbReference>
<name>A0A5B2ZE77_9GAMM</name>
<evidence type="ECO:0000256" key="1">
    <source>
        <dbReference type="ARBA" id="ARBA00004323"/>
    </source>
</evidence>
<dbReference type="InterPro" id="IPR018011">
    <property type="entry name" value="Carb_sulfotrans_8-10"/>
</dbReference>
<evidence type="ECO:0000256" key="5">
    <source>
        <dbReference type="ARBA" id="ARBA00023034"/>
    </source>
</evidence>
<accession>A0A5B2ZE77</accession>
<keyword evidence="3" id="KW-0812">Transmembrane</keyword>
<comment type="subcellular location">
    <subcellularLocation>
        <location evidence="1">Golgi apparatus membrane</location>
        <topology evidence="1">Single-pass type II membrane protein</topology>
    </subcellularLocation>
</comment>
<evidence type="ECO:0000256" key="2">
    <source>
        <dbReference type="ARBA" id="ARBA00022679"/>
    </source>
</evidence>
<dbReference type="Pfam" id="PF03567">
    <property type="entry name" value="Sulfotransfer_2"/>
    <property type="match status" value="1"/>
</dbReference>
<dbReference type="PANTHER" id="PTHR12137:SF54">
    <property type="entry name" value="CARBOHYDRATE SULFOTRANSFERASE"/>
    <property type="match status" value="1"/>
</dbReference>
<dbReference type="Proteomes" id="UP000322165">
    <property type="component" value="Unassembled WGS sequence"/>
</dbReference>
<proteinExistence type="predicted"/>
<evidence type="ECO:0000256" key="6">
    <source>
        <dbReference type="ARBA" id="ARBA00023136"/>
    </source>
</evidence>
<keyword evidence="6" id="KW-0472">Membrane</keyword>
<organism evidence="8 9">
    <name type="scientific">Arenimonas fontis</name>
    <dbReference type="NCBI Taxonomy" id="2608255"/>
    <lineage>
        <taxon>Bacteria</taxon>
        <taxon>Pseudomonadati</taxon>
        <taxon>Pseudomonadota</taxon>
        <taxon>Gammaproteobacteria</taxon>
        <taxon>Lysobacterales</taxon>
        <taxon>Lysobacteraceae</taxon>
        <taxon>Arenimonas</taxon>
    </lineage>
</organism>
<dbReference type="AlphaFoldDB" id="A0A5B2ZE77"/>
<evidence type="ECO:0000256" key="4">
    <source>
        <dbReference type="ARBA" id="ARBA00022989"/>
    </source>
</evidence>
<protein>
    <submittedName>
        <fullName evidence="8">Sulfotransferase family protein</fullName>
    </submittedName>
</protein>
<dbReference type="EMBL" id="VUOD01000003">
    <property type="protein sequence ID" value="KAA2285372.1"/>
    <property type="molecule type" value="Genomic_DNA"/>
</dbReference>
<reference evidence="8 9" key="1">
    <citation type="submission" date="2019-09" db="EMBL/GenBank/DDBJ databases">
        <title>Arenimonas chukotkensis sp. nov., a bacterium isolated from Chukotka hot spring, Arctic region, Russia.</title>
        <authorList>
            <person name="Zayulina K.S."/>
            <person name="Prokofeva M.I."/>
            <person name="Elcheninov A.G."/>
            <person name="Novikov A."/>
            <person name="Kochetkova T.V."/>
            <person name="Kublanov I.V."/>
        </authorList>
    </citation>
    <scope>NUCLEOTIDE SEQUENCE [LARGE SCALE GENOMIC DNA]</scope>
    <source>
        <strain evidence="8 9">3729k</strain>
    </source>
</reference>
<dbReference type="GO" id="GO:0016020">
    <property type="term" value="C:membrane"/>
    <property type="evidence" value="ECO:0007669"/>
    <property type="project" value="InterPro"/>
</dbReference>
<sequence>MHFSGPDIRRFPQMAIHDLGVVARRKRPGDFENCTNISLRNRYVYFAVDKVANSSIKNALYTIELEPVKRPPPSPFDKRLSPLLSPFQLPPDLLDEVLNSGRYFRFAFVRNPYSRTLSCYLDRILNPTAKPRAHLQRILARKGRPTEDISFETFVRAICEQPSAEQNSHWRVQTDDILWGDMEFDFIGKFERLWEDMAVVSTRIWGEVLPPMAASEVNKSPKVTNAGSKLRQYYTPELADLVYERFRSDFDTFGYDRELDAA</sequence>
<keyword evidence="5" id="KW-0333">Golgi apparatus</keyword>
<evidence type="ECO:0000256" key="3">
    <source>
        <dbReference type="ARBA" id="ARBA00022692"/>
    </source>
</evidence>
<dbReference type="InterPro" id="IPR005331">
    <property type="entry name" value="Sulfotransferase"/>
</dbReference>
<keyword evidence="9" id="KW-1185">Reference proteome</keyword>
<evidence type="ECO:0000256" key="7">
    <source>
        <dbReference type="ARBA" id="ARBA00023180"/>
    </source>
</evidence>
<reference evidence="8 9" key="2">
    <citation type="submission" date="2019-09" db="EMBL/GenBank/DDBJ databases">
        <authorList>
            <person name="Mazur A."/>
        </authorList>
    </citation>
    <scope>NUCLEOTIDE SEQUENCE [LARGE SCALE GENOMIC DNA]</scope>
    <source>
        <strain evidence="8 9">3729k</strain>
    </source>
</reference>
<dbReference type="GO" id="GO:0008146">
    <property type="term" value="F:sulfotransferase activity"/>
    <property type="evidence" value="ECO:0007669"/>
    <property type="project" value="InterPro"/>
</dbReference>
<evidence type="ECO:0000313" key="9">
    <source>
        <dbReference type="Proteomes" id="UP000322165"/>
    </source>
</evidence>
<dbReference type="PANTHER" id="PTHR12137">
    <property type="entry name" value="CARBOHYDRATE SULFOTRANSFERASE"/>
    <property type="match status" value="1"/>
</dbReference>
<comment type="caution">
    <text evidence="8">The sequence shown here is derived from an EMBL/GenBank/DDBJ whole genome shotgun (WGS) entry which is preliminary data.</text>
</comment>